<protein>
    <submittedName>
        <fullName evidence="1">Uncharacterized protein</fullName>
    </submittedName>
</protein>
<reference evidence="1" key="1">
    <citation type="submission" date="2014-11" db="EMBL/GenBank/DDBJ databases">
        <authorList>
            <person name="Amaro Gonzalez C."/>
        </authorList>
    </citation>
    <scope>NUCLEOTIDE SEQUENCE</scope>
</reference>
<dbReference type="EMBL" id="GBXM01026143">
    <property type="protein sequence ID" value="JAH82434.1"/>
    <property type="molecule type" value="Transcribed_RNA"/>
</dbReference>
<dbReference type="AlphaFoldDB" id="A0A0E9VWC6"/>
<sequence>MHKMAADEVSRQRKEKSW</sequence>
<reference evidence="1" key="2">
    <citation type="journal article" date="2015" name="Fish Shellfish Immunol.">
        <title>Early steps in the European eel (Anguilla anguilla)-Vibrio vulnificus interaction in the gills: Role of the RtxA13 toxin.</title>
        <authorList>
            <person name="Callol A."/>
            <person name="Pajuelo D."/>
            <person name="Ebbesson L."/>
            <person name="Teles M."/>
            <person name="MacKenzie S."/>
            <person name="Amaro C."/>
        </authorList>
    </citation>
    <scope>NUCLEOTIDE SEQUENCE</scope>
</reference>
<proteinExistence type="predicted"/>
<evidence type="ECO:0000313" key="1">
    <source>
        <dbReference type="EMBL" id="JAH82434.1"/>
    </source>
</evidence>
<name>A0A0E9VWC6_ANGAN</name>
<organism evidence="1">
    <name type="scientific">Anguilla anguilla</name>
    <name type="common">European freshwater eel</name>
    <name type="synonym">Muraena anguilla</name>
    <dbReference type="NCBI Taxonomy" id="7936"/>
    <lineage>
        <taxon>Eukaryota</taxon>
        <taxon>Metazoa</taxon>
        <taxon>Chordata</taxon>
        <taxon>Craniata</taxon>
        <taxon>Vertebrata</taxon>
        <taxon>Euteleostomi</taxon>
        <taxon>Actinopterygii</taxon>
        <taxon>Neopterygii</taxon>
        <taxon>Teleostei</taxon>
        <taxon>Anguilliformes</taxon>
        <taxon>Anguillidae</taxon>
        <taxon>Anguilla</taxon>
    </lineage>
</organism>
<accession>A0A0E9VWC6</accession>